<feature type="domain" description="Sieve element occlusion N-terminal" evidence="1">
    <location>
        <begin position="27"/>
        <end position="271"/>
    </location>
</feature>
<protein>
    <submittedName>
        <fullName evidence="3">Sieve element occlusion</fullName>
    </submittedName>
</protein>
<dbReference type="PANTHER" id="PTHR33232:SF21">
    <property type="entry name" value="SIEVE ELEMENT OCCLUSION-RELATED"/>
    <property type="match status" value="1"/>
</dbReference>
<accession>A0ABU6QCY1</accession>
<dbReference type="InterPro" id="IPR027944">
    <property type="entry name" value="SEO_C"/>
</dbReference>
<proteinExistence type="predicted"/>
<evidence type="ECO:0000313" key="4">
    <source>
        <dbReference type="Proteomes" id="UP001341840"/>
    </source>
</evidence>
<gene>
    <name evidence="3" type="primary">SEO-F1_6</name>
    <name evidence="3" type="ORF">PIB30_036715</name>
</gene>
<evidence type="ECO:0000259" key="2">
    <source>
        <dbReference type="Pfam" id="PF14577"/>
    </source>
</evidence>
<name>A0ABU6QCY1_9FABA</name>
<reference evidence="3 4" key="1">
    <citation type="journal article" date="2023" name="Plants (Basel)">
        <title>Bridging the Gap: Combining Genomics and Transcriptomics Approaches to Understand Stylosanthes scabra, an Orphan Legume from the Brazilian Caatinga.</title>
        <authorList>
            <person name="Ferreira-Neto J.R.C."/>
            <person name="da Silva M.D."/>
            <person name="Binneck E."/>
            <person name="de Melo N.F."/>
            <person name="da Silva R.H."/>
            <person name="de Melo A.L.T.M."/>
            <person name="Pandolfi V."/>
            <person name="Bustamante F.O."/>
            <person name="Brasileiro-Vidal A.C."/>
            <person name="Benko-Iseppon A.M."/>
        </authorList>
    </citation>
    <scope>NUCLEOTIDE SEQUENCE [LARGE SCALE GENOMIC DNA]</scope>
    <source>
        <tissue evidence="3">Leaves</tissue>
    </source>
</reference>
<dbReference type="Proteomes" id="UP001341840">
    <property type="component" value="Unassembled WGS sequence"/>
</dbReference>
<keyword evidence="4" id="KW-1185">Reference proteome</keyword>
<dbReference type="Pfam" id="PF14576">
    <property type="entry name" value="SEO_N"/>
    <property type="match status" value="1"/>
</dbReference>
<feature type="domain" description="Sieve element occlusion C-terminal" evidence="2">
    <location>
        <begin position="468"/>
        <end position="658"/>
    </location>
</feature>
<sequence>MALAQTNGASSATHLIKSQLRGPFDLDDSQILDKVYITHLHDDEKCDTETLFNMVTNVLIKNGRAAAPVTGFQHPDFCTLKLISCQMIKTPKEEKYVHQTTMWILQHLKTYSWDAKAVISVAAFALEYGNLVYLKDIHQTTISTDQVVANSLKQLNQVESRNISIEASKLVNVVMEAVNHVTEWAKWSSNGYDTEDVPSLSLALQQIPFVVYWTLASLVACTANIVVSSDYELSKFREKLYSFDENLNRYLKSSREEIAGVEEYQRRWKRFYNPKDVVELLKFLVHRPGTPLPQLFDGASKTKSDIDILREKHVLLFISSLDKIEDEIQLLNSIYARLEEKPNDVVKSFRKGDFKILWIPIVRDEWEDEHKRKFTRLKNHNIKFYALDQFTTLEDARLIRERLNYQGKPMVTVLDPFGHILNENAMDLIFQWGIDAFPFREVDGDELFKKWKWFWDVTRKVNLGIPEVKGDRYIFIYGGGDSKWNNNFTLALDKLRRHETITGIDAIIDRYQLGKTEPKLVPRFWIEIESKKLKKHEGALDCEIQRIVKSLLCLKQDPTGWVILTKGYNVKVLGHAEPMYRTVEEFDKWQNKVLEKEGFDIAFKEYYDMKLQEFEALQPCSVVKVDDYNANVIATITCPNPTCGRVMEVTSVNYKCCHRDA</sequence>
<dbReference type="EMBL" id="JASCZI010000181">
    <property type="protein sequence ID" value="MED6109772.1"/>
    <property type="molecule type" value="Genomic_DNA"/>
</dbReference>
<evidence type="ECO:0000313" key="3">
    <source>
        <dbReference type="EMBL" id="MED6109772.1"/>
    </source>
</evidence>
<comment type="caution">
    <text evidence="3">The sequence shown here is derived from an EMBL/GenBank/DDBJ whole genome shotgun (WGS) entry which is preliminary data.</text>
</comment>
<dbReference type="Pfam" id="PF14577">
    <property type="entry name" value="SEO_C"/>
    <property type="match status" value="1"/>
</dbReference>
<evidence type="ECO:0000259" key="1">
    <source>
        <dbReference type="Pfam" id="PF14576"/>
    </source>
</evidence>
<dbReference type="PANTHER" id="PTHR33232">
    <property type="entry name" value="PROTEIN SIEVE ELEMENT OCCLUSION B-LIKE"/>
    <property type="match status" value="1"/>
</dbReference>
<dbReference type="InterPro" id="IPR039299">
    <property type="entry name" value="SEOA"/>
</dbReference>
<organism evidence="3 4">
    <name type="scientific">Stylosanthes scabra</name>
    <dbReference type="NCBI Taxonomy" id="79078"/>
    <lineage>
        <taxon>Eukaryota</taxon>
        <taxon>Viridiplantae</taxon>
        <taxon>Streptophyta</taxon>
        <taxon>Embryophyta</taxon>
        <taxon>Tracheophyta</taxon>
        <taxon>Spermatophyta</taxon>
        <taxon>Magnoliopsida</taxon>
        <taxon>eudicotyledons</taxon>
        <taxon>Gunneridae</taxon>
        <taxon>Pentapetalae</taxon>
        <taxon>rosids</taxon>
        <taxon>fabids</taxon>
        <taxon>Fabales</taxon>
        <taxon>Fabaceae</taxon>
        <taxon>Papilionoideae</taxon>
        <taxon>50 kb inversion clade</taxon>
        <taxon>dalbergioids sensu lato</taxon>
        <taxon>Dalbergieae</taxon>
        <taxon>Pterocarpus clade</taxon>
        <taxon>Stylosanthes</taxon>
    </lineage>
</organism>
<dbReference type="InterPro" id="IPR027942">
    <property type="entry name" value="SEO_N"/>
</dbReference>